<dbReference type="GO" id="GO:0005829">
    <property type="term" value="C:cytosol"/>
    <property type="evidence" value="ECO:0007669"/>
    <property type="project" value="TreeGrafter"/>
</dbReference>
<dbReference type="Gene3D" id="3.40.1190.20">
    <property type="match status" value="1"/>
</dbReference>
<dbReference type="PRINTS" id="PR00990">
    <property type="entry name" value="RIBOKINASE"/>
</dbReference>
<dbReference type="PROSITE" id="PS00584">
    <property type="entry name" value="PFKB_KINASES_2"/>
    <property type="match status" value="1"/>
</dbReference>
<dbReference type="GO" id="GO:0016301">
    <property type="term" value="F:kinase activity"/>
    <property type="evidence" value="ECO:0007669"/>
    <property type="project" value="UniProtKB-KW"/>
</dbReference>
<reference evidence="6 7" key="1">
    <citation type="submission" date="2019-03" db="EMBL/GenBank/DDBJ databases">
        <title>Genomic Encyclopedia of Type Strains, Phase IV (KMG-IV): sequencing the most valuable type-strain genomes for metagenomic binning, comparative biology and taxonomic classification.</title>
        <authorList>
            <person name="Goeker M."/>
        </authorList>
    </citation>
    <scope>NUCLEOTIDE SEQUENCE [LARGE SCALE GENOMIC DNA]</scope>
    <source>
        <strain evidence="6 7">DSM 22958</strain>
    </source>
</reference>
<proteinExistence type="inferred from homology"/>
<accession>A0A4R2GTW7</accession>
<evidence type="ECO:0000256" key="1">
    <source>
        <dbReference type="ARBA" id="ARBA00010688"/>
    </source>
</evidence>
<dbReference type="InterPro" id="IPR002139">
    <property type="entry name" value="Ribo/fructo_kinase"/>
</dbReference>
<gene>
    <name evidence="6" type="ORF">EV666_10442</name>
</gene>
<dbReference type="InterPro" id="IPR011611">
    <property type="entry name" value="PfkB_dom"/>
</dbReference>
<name>A0A4R2GTW7_9HYPH</name>
<evidence type="ECO:0000256" key="2">
    <source>
        <dbReference type="ARBA" id="ARBA00022679"/>
    </source>
</evidence>
<dbReference type="PANTHER" id="PTHR10584:SF157">
    <property type="entry name" value="SULFOFRUCTOSE KINASE"/>
    <property type="match status" value="1"/>
</dbReference>
<dbReference type="PANTHER" id="PTHR10584">
    <property type="entry name" value="SUGAR KINASE"/>
    <property type="match status" value="1"/>
</dbReference>
<comment type="similarity">
    <text evidence="1 4">Belongs to the carbohydrate kinase PfkB family.</text>
</comment>
<evidence type="ECO:0000313" key="6">
    <source>
        <dbReference type="EMBL" id="TCO14091.1"/>
    </source>
</evidence>
<sequence length="302" mass="31874">MATVLCVGIATLDYIYALDEMPRVAEKHRARDLVITSGGIAANAAVAIARLGGEAIFAGRLGDDAVAVEILNALHAEDVRCSFVRGFPGVKSPVSTILVDRHGERLLISYRDGSLPSDPSWLPEELPPRVDAVLGDTRWEEAAARMFAAARRVGKPAVLDGDKAPKHPTILADATHVAFSAQGLRELTGESDPRGGLEKLRDRTATGDTWFAVTVGAEGVYFLENGDVAHAPAFPVEAVDTLGAGDVWHGAFALALAEGAGEREAISFASATSALKCLTFGGRNGSPRRPQVLAFLKERGAL</sequence>
<dbReference type="AlphaFoldDB" id="A0A4R2GTW7"/>
<evidence type="ECO:0000256" key="4">
    <source>
        <dbReference type="RuleBase" id="RU003704"/>
    </source>
</evidence>
<dbReference type="Proteomes" id="UP000294881">
    <property type="component" value="Unassembled WGS sequence"/>
</dbReference>
<dbReference type="EMBL" id="SLWL01000004">
    <property type="protein sequence ID" value="TCO14091.1"/>
    <property type="molecule type" value="Genomic_DNA"/>
</dbReference>
<evidence type="ECO:0000313" key="7">
    <source>
        <dbReference type="Proteomes" id="UP000294881"/>
    </source>
</evidence>
<dbReference type="GO" id="GO:0006796">
    <property type="term" value="P:phosphate-containing compound metabolic process"/>
    <property type="evidence" value="ECO:0007669"/>
    <property type="project" value="UniProtKB-ARBA"/>
</dbReference>
<dbReference type="InterPro" id="IPR002173">
    <property type="entry name" value="Carboh/pur_kinase_PfkB_CS"/>
</dbReference>
<dbReference type="InterPro" id="IPR029056">
    <property type="entry name" value="Ribokinase-like"/>
</dbReference>
<dbReference type="OrthoDB" id="9795789at2"/>
<keyword evidence="2 4" id="KW-0808">Transferase</keyword>
<keyword evidence="7" id="KW-1185">Reference proteome</keyword>
<dbReference type="RefSeq" id="WP_132004784.1">
    <property type="nucleotide sequence ID" value="NZ_JBHUNN010000002.1"/>
</dbReference>
<comment type="caution">
    <text evidence="6">The sequence shown here is derived from an EMBL/GenBank/DDBJ whole genome shotgun (WGS) entry which is preliminary data.</text>
</comment>
<evidence type="ECO:0000256" key="3">
    <source>
        <dbReference type="ARBA" id="ARBA00022777"/>
    </source>
</evidence>
<keyword evidence="3 4" id="KW-0418">Kinase</keyword>
<dbReference type="Pfam" id="PF00294">
    <property type="entry name" value="PfkB"/>
    <property type="match status" value="1"/>
</dbReference>
<evidence type="ECO:0000259" key="5">
    <source>
        <dbReference type="Pfam" id="PF00294"/>
    </source>
</evidence>
<dbReference type="SUPFAM" id="SSF53613">
    <property type="entry name" value="Ribokinase-like"/>
    <property type="match status" value="1"/>
</dbReference>
<organism evidence="6 7">
    <name type="scientific">Camelimonas lactis</name>
    <dbReference type="NCBI Taxonomy" id="659006"/>
    <lineage>
        <taxon>Bacteria</taxon>
        <taxon>Pseudomonadati</taxon>
        <taxon>Pseudomonadota</taxon>
        <taxon>Alphaproteobacteria</taxon>
        <taxon>Hyphomicrobiales</taxon>
        <taxon>Chelatococcaceae</taxon>
        <taxon>Camelimonas</taxon>
    </lineage>
</organism>
<protein>
    <submittedName>
        <fullName evidence="6">Sulfofructose kinase</fullName>
    </submittedName>
</protein>
<feature type="domain" description="Carbohydrate kinase PfkB" evidence="5">
    <location>
        <begin position="1"/>
        <end position="287"/>
    </location>
</feature>